<dbReference type="Pfam" id="PF16289">
    <property type="entry name" value="PIN_12"/>
    <property type="match status" value="1"/>
</dbReference>
<dbReference type="InterPro" id="IPR032557">
    <property type="entry name" value="DUF4935"/>
</dbReference>
<reference evidence="2 3" key="1">
    <citation type="submission" date="2020-07" db="EMBL/GenBank/DDBJ databases">
        <title>Diversity of carbapenemase encoding genes among Pseudomonas putida group clinical isolates in a tertiary Brazilian hospital.</title>
        <authorList>
            <person name="Alberto-Lei F."/>
            <person name="Nodari C.S."/>
            <person name="Streling A.P."/>
            <person name="Paulino J.T."/>
            <person name="Bessa-Neto F.O."/>
            <person name="Cayo R."/>
            <person name="Gales A.C."/>
        </authorList>
    </citation>
    <scope>NUCLEOTIDE SEQUENCE [LARGE SCALE GENOMIC DNA]</scope>
    <source>
        <strain evidence="2 3">14802</strain>
    </source>
</reference>
<gene>
    <name evidence="2" type="ORF">H4C75_02210</name>
</gene>
<comment type="caution">
    <text evidence="2">The sequence shown here is derived from an EMBL/GenBank/DDBJ whole genome shotgun (WGS) entry which is preliminary data.</text>
</comment>
<sequence length="381" mass="42757">MPKGNPTAAQLWEGDVSFFSLDTDLIQAAGYKFDVGALKLLPTQLPDTMSLQLSEVVAQEIVSHRMDLVRKAAQQLKSSSKELKRLASIEMSAIDEHFENLSVETAASKHYYQQVADYAKTCHGAILPIDGNLLAKRLFQLYFESRPPFAERKAKKSEFPDATSLLVLEDYAKNNNTMGLIASADDGWSKFADDSDFLYCVKSTEELAALFAATDAYAKEIEKRVFEAVQDEQSSLRDKLHDALVEHVETSEWYTSDVTSSTVARVEAVVYDKKLESYDIDTTEVWAGEDKRSWVIGLNVTVKVELHLEVEYFVWDSIDREEVSLDADVVPAESEIEVEVFLNCSNVEAEGSQPEDWDIDIEIAQGLYECDPVDLEPDLGY</sequence>
<dbReference type="RefSeq" id="WP_182321920.1">
    <property type="nucleotide sequence ID" value="NZ_JACGDE010000001.1"/>
</dbReference>
<evidence type="ECO:0000313" key="3">
    <source>
        <dbReference type="Proteomes" id="UP000541770"/>
    </source>
</evidence>
<evidence type="ECO:0000259" key="1">
    <source>
        <dbReference type="Pfam" id="PF16289"/>
    </source>
</evidence>
<organism evidence="2 3">
    <name type="scientific">Pseudomonas mosselii</name>
    <dbReference type="NCBI Taxonomy" id="78327"/>
    <lineage>
        <taxon>Bacteria</taxon>
        <taxon>Pseudomonadati</taxon>
        <taxon>Pseudomonadota</taxon>
        <taxon>Gammaproteobacteria</taxon>
        <taxon>Pseudomonadales</taxon>
        <taxon>Pseudomonadaceae</taxon>
        <taxon>Pseudomonas</taxon>
    </lineage>
</organism>
<evidence type="ECO:0000313" key="2">
    <source>
        <dbReference type="EMBL" id="MBA6063576.1"/>
    </source>
</evidence>
<name>A0A7W2PWN2_9PSED</name>
<dbReference type="AlphaFoldDB" id="A0A7W2PWN2"/>
<dbReference type="Proteomes" id="UP000541770">
    <property type="component" value="Unassembled WGS sequence"/>
</dbReference>
<dbReference type="EMBL" id="JACGDE010000001">
    <property type="protein sequence ID" value="MBA6063576.1"/>
    <property type="molecule type" value="Genomic_DNA"/>
</dbReference>
<protein>
    <submittedName>
        <fullName evidence="2">DUF4935 domain-containing protein</fullName>
    </submittedName>
</protein>
<proteinExistence type="predicted"/>
<feature type="domain" description="DUF4935" evidence="1">
    <location>
        <begin position="21"/>
        <end position="185"/>
    </location>
</feature>
<accession>A0A7W2PWN2</accession>